<evidence type="ECO:0000313" key="2">
    <source>
        <dbReference type="Proteomes" id="UP001589575"/>
    </source>
</evidence>
<name>A0ABV5G6D4_9MICC</name>
<comment type="caution">
    <text evidence="1">The sequence shown here is derived from an EMBL/GenBank/DDBJ whole genome shotgun (WGS) entry which is preliminary data.</text>
</comment>
<accession>A0ABV5G6D4</accession>
<gene>
    <name evidence="1" type="ORF">ACFFX0_26125</name>
</gene>
<dbReference type="EMBL" id="JBHMFI010000002">
    <property type="protein sequence ID" value="MFB9074482.1"/>
    <property type="molecule type" value="Genomic_DNA"/>
</dbReference>
<protein>
    <submittedName>
        <fullName evidence="1">Uncharacterized protein</fullName>
    </submittedName>
</protein>
<keyword evidence="2" id="KW-1185">Reference proteome</keyword>
<reference evidence="1 2" key="1">
    <citation type="submission" date="2024-09" db="EMBL/GenBank/DDBJ databases">
        <authorList>
            <person name="Sun Q."/>
            <person name="Mori K."/>
        </authorList>
    </citation>
    <scope>NUCLEOTIDE SEQUENCE [LARGE SCALE GENOMIC DNA]</scope>
    <source>
        <strain evidence="1 2">CCM 7609</strain>
    </source>
</reference>
<organism evidence="1 2">
    <name type="scientific">Citricoccus parietis</name>
    <dbReference type="NCBI Taxonomy" id="592307"/>
    <lineage>
        <taxon>Bacteria</taxon>
        <taxon>Bacillati</taxon>
        <taxon>Actinomycetota</taxon>
        <taxon>Actinomycetes</taxon>
        <taxon>Micrococcales</taxon>
        <taxon>Micrococcaceae</taxon>
        <taxon>Citricoccus</taxon>
    </lineage>
</organism>
<evidence type="ECO:0000313" key="1">
    <source>
        <dbReference type="EMBL" id="MFB9074482.1"/>
    </source>
</evidence>
<proteinExistence type="predicted"/>
<dbReference type="Proteomes" id="UP001589575">
    <property type="component" value="Unassembled WGS sequence"/>
</dbReference>
<sequence length="49" mass="5155">MGARVTRTIPATRVSGAMTAWLMPRSRGLNSGCPGSMIRSSRHARAGLA</sequence>